<evidence type="ECO:0000256" key="4">
    <source>
        <dbReference type="ARBA" id="ARBA00022771"/>
    </source>
</evidence>
<dbReference type="EMBL" id="JBBHLL010000045">
    <property type="protein sequence ID" value="KAK7824572.1"/>
    <property type="molecule type" value="Genomic_DNA"/>
</dbReference>
<organism evidence="11 12">
    <name type="scientific">Myodes glareolus</name>
    <name type="common">Bank vole</name>
    <name type="synonym">Clethrionomys glareolus</name>
    <dbReference type="NCBI Taxonomy" id="447135"/>
    <lineage>
        <taxon>Eukaryota</taxon>
        <taxon>Metazoa</taxon>
        <taxon>Chordata</taxon>
        <taxon>Craniata</taxon>
        <taxon>Vertebrata</taxon>
        <taxon>Euteleostomi</taxon>
        <taxon>Mammalia</taxon>
        <taxon>Eutheria</taxon>
        <taxon>Euarchontoglires</taxon>
        <taxon>Glires</taxon>
        <taxon>Rodentia</taxon>
        <taxon>Myomorpha</taxon>
        <taxon>Muroidea</taxon>
        <taxon>Cricetidae</taxon>
        <taxon>Arvicolinae</taxon>
        <taxon>Myodes</taxon>
    </lineage>
</organism>
<dbReference type="GO" id="GO:0005737">
    <property type="term" value="C:cytoplasm"/>
    <property type="evidence" value="ECO:0007669"/>
    <property type="project" value="TreeGrafter"/>
</dbReference>
<evidence type="ECO:0000256" key="9">
    <source>
        <dbReference type="SAM" id="Phobius"/>
    </source>
</evidence>
<evidence type="ECO:0000256" key="8">
    <source>
        <dbReference type="SAM" id="MobiDB-lite"/>
    </source>
</evidence>
<evidence type="ECO:0000256" key="1">
    <source>
        <dbReference type="ARBA" id="ARBA00004167"/>
    </source>
</evidence>
<accession>A0AAW0JD56</accession>
<gene>
    <name evidence="11" type="ORF">U0070_021493</name>
</gene>
<dbReference type="PANTHER" id="PTHR14402:SF8">
    <property type="entry name" value="RECEPTOR-TRANSPORTING PROTEIN 4"/>
    <property type="match status" value="1"/>
</dbReference>
<dbReference type="GO" id="GO:0051205">
    <property type="term" value="P:protein insertion into membrane"/>
    <property type="evidence" value="ECO:0007669"/>
    <property type="project" value="TreeGrafter"/>
</dbReference>
<feature type="region of interest" description="Disordered" evidence="8">
    <location>
        <begin position="177"/>
        <end position="245"/>
    </location>
</feature>
<keyword evidence="12" id="KW-1185">Reference proteome</keyword>
<dbReference type="SMART" id="SM01328">
    <property type="entry name" value="zf-3CxxC"/>
    <property type="match status" value="1"/>
</dbReference>
<keyword evidence="5" id="KW-0862">Zinc</keyword>
<keyword evidence="3" id="KW-0479">Metal-binding</keyword>
<evidence type="ECO:0000256" key="2">
    <source>
        <dbReference type="ARBA" id="ARBA00022692"/>
    </source>
</evidence>
<protein>
    <recommendedName>
        <fullName evidence="10">3CxxC-type domain-containing protein</fullName>
    </recommendedName>
</protein>
<evidence type="ECO:0000256" key="7">
    <source>
        <dbReference type="ARBA" id="ARBA00023136"/>
    </source>
</evidence>
<evidence type="ECO:0000259" key="10">
    <source>
        <dbReference type="SMART" id="SM01328"/>
    </source>
</evidence>
<keyword evidence="7 9" id="KW-0472">Membrane</keyword>
<dbReference type="GO" id="GO:0008270">
    <property type="term" value="F:zinc ion binding"/>
    <property type="evidence" value="ECO:0007669"/>
    <property type="project" value="UniProtKB-KW"/>
</dbReference>
<evidence type="ECO:0000256" key="5">
    <source>
        <dbReference type="ARBA" id="ARBA00022833"/>
    </source>
</evidence>
<feature type="compositionally biased region" description="Low complexity" evidence="8">
    <location>
        <begin position="206"/>
        <end position="239"/>
    </location>
</feature>
<keyword evidence="6 9" id="KW-1133">Transmembrane helix</keyword>
<name>A0AAW0JD56_MYOGA</name>
<evidence type="ECO:0000256" key="6">
    <source>
        <dbReference type="ARBA" id="ARBA00022989"/>
    </source>
</evidence>
<evidence type="ECO:0000313" key="11">
    <source>
        <dbReference type="EMBL" id="KAK7824572.1"/>
    </source>
</evidence>
<dbReference type="AlphaFoldDB" id="A0AAW0JD56"/>
<feature type="domain" description="3CxxC-type" evidence="10">
    <location>
        <begin position="58"/>
        <end position="169"/>
    </location>
</feature>
<dbReference type="GO" id="GO:0001580">
    <property type="term" value="P:detection of chemical stimulus involved in sensory perception of bitter taste"/>
    <property type="evidence" value="ECO:0007669"/>
    <property type="project" value="TreeGrafter"/>
</dbReference>
<evidence type="ECO:0000313" key="12">
    <source>
        <dbReference type="Proteomes" id="UP001488838"/>
    </source>
</evidence>
<comment type="caution">
    <text evidence="11">The sequence shown here is derived from an EMBL/GenBank/DDBJ whole genome shotgun (WGS) entry which is preliminary data.</text>
</comment>
<dbReference type="Proteomes" id="UP001488838">
    <property type="component" value="Unassembled WGS sequence"/>
</dbReference>
<dbReference type="InterPro" id="IPR026096">
    <property type="entry name" value="R-trans_p"/>
</dbReference>
<dbReference type="GO" id="GO:0016020">
    <property type="term" value="C:membrane"/>
    <property type="evidence" value="ECO:0007669"/>
    <property type="project" value="UniProtKB-SubCell"/>
</dbReference>
<evidence type="ECO:0000256" key="3">
    <source>
        <dbReference type="ARBA" id="ARBA00022723"/>
    </source>
</evidence>
<feature type="transmembrane region" description="Helical" evidence="9">
    <location>
        <begin position="257"/>
        <end position="274"/>
    </location>
</feature>
<dbReference type="PANTHER" id="PTHR14402">
    <property type="entry name" value="RECEPTOR TRANSPORTING PROTEIN"/>
    <property type="match status" value="1"/>
</dbReference>
<reference evidence="11 12" key="1">
    <citation type="journal article" date="2023" name="bioRxiv">
        <title>Conserved and derived expression patterns and positive selection on dental genes reveal complex evolutionary context of ever-growing rodent molars.</title>
        <authorList>
            <person name="Calamari Z.T."/>
            <person name="Song A."/>
            <person name="Cohen E."/>
            <person name="Akter M."/>
            <person name="Roy R.D."/>
            <person name="Hallikas O."/>
            <person name="Christensen M.M."/>
            <person name="Li P."/>
            <person name="Marangoni P."/>
            <person name="Jernvall J."/>
            <person name="Klein O.D."/>
        </authorList>
    </citation>
    <scope>NUCLEOTIDE SEQUENCE [LARGE SCALE GENOMIC DNA]</scope>
    <source>
        <strain evidence="11">V071</strain>
    </source>
</reference>
<keyword evidence="4" id="KW-0863">Zinc-finger</keyword>
<comment type="subcellular location">
    <subcellularLocation>
        <location evidence="1">Membrane</location>
        <topology evidence="1">Single-pass membrane protein</topology>
    </subcellularLocation>
</comment>
<dbReference type="GO" id="GO:0006612">
    <property type="term" value="P:protein targeting to membrane"/>
    <property type="evidence" value="ECO:0007669"/>
    <property type="project" value="TreeGrafter"/>
</dbReference>
<sequence length="275" mass="31372">MPRPQRSPQMSFSDPSTWEQMFQELIQEEKPRAKWTLQLDKNILPDDLTMGWRQYQQEGDGWFQCSICSRHWSSAQVKILCHMYCEARQLQGQVLMRIFGQRCQKCSQSKFENPKFSAESIQRILEKLVSYIVQKYYGHGLKKISSTSNERVYSDRPHDRANCEACTLNPNGGCAYKAKPPKSPSPPPKSYSSFPPQSHGSSLPKSYSSFPPQSRSSFSTKSHSSSPPQSPNFSSQPESTYSENVHAQEHRELNIEGLFAALSLVAIILLRLIFL</sequence>
<dbReference type="GO" id="GO:0031849">
    <property type="term" value="F:olfactory receptor binding"/>
    <property type="evidence" value="ECO:0007669"/>
    <property type="project" value="TreeGrafter"/>
</dbReference>
<dbReference type="Pfam" id="PF13695">
    <property type="entry name" value="Zn_ribbon_3CxxC"/>
    <property type="match status" value="1"/>
</dbReference>
<keyword evidence="2 9" id="KW-0812">Transmembrane</keyword>
<proteinExistence type="predicted"/>
<dbReference type="InterPro" id="IPR027377">
    <property type="entry name" value="ZAR1/RTP1-5-like_Znf-3CxxC"/>
</dbReference>